<evidence type="ECO:0000256" key="6">
    <source>
        <dbReference type="SAM" id="Phobius"/>
    </source>
</evidence>
<keyword evidence="2" id="KW-0547">Nucleotide-binding</keyword>
<keyword evidence="4" id="KW-0648">Protein biosynthesis</keyword>
<evidence type="ECO:0000256" key="1">
    <source>
        <dbReference type="ARBA" id="ARBA00022598"/>
    </source>
</evidence>
<feature type="domain" description="Glutaminyl-tRNA synthetase class Ib non-specific RNA-binding" evidence="7">
    <location>
        <begin position="126"/>
        <end position="197"/>
    </location>
</feature>
<dbReference type="Proteomes" id="UP000823674">
    <property type="component" value="Chromosome A01"/>
</dbReference>
<keyword evidence="6" id="KW-0472">Membrane</keyword>
<protein>
    <recommendedName>
        <fullName evidence="7">Glutaminyl-tRNA synthetase class Ib non-specific RNA-binding domain-containing protein</fullName>
    </recommendedName>
</protein>
<reference evidence="8 9" key="1">
    <citation type="submission" date="2021-03" db="EMBL/GenBank/DDBJ databases">
        <authorList>
            <person name="King G.J."/>
            <person name="Bancroft I."/>
            <person name="Baten A."/>
            <person name="Bloomfield J."/>
            <person name="Borpatragohain P."/>
            <person name="He Z."/>
            <person name="Irish N."/>
            <person name="Irwin J."/>
            <person name="Liu K."/>
            <person name="Mauleon R.P."/>
            <person name="Moore J."/>
            <person name="Morris R."/>
            <person name="Ostergaard L."/>
            <person name="Wang B."/>
            <person name="Wells R."/>
        </authorList>
    </citation>
    <scope>NUCLEOTIDE SEQUENCE [LARGE SCALE GENOMIC DNA]</scope>
    <source>
        <strain evidence="8">R-o-18</strain>
        <tissue evidence="8">Leaf</tissue>
    </source>
</reference>
<proteinExistence type="predicted"/>
<feature type="transmembrane region" description="Helical" evidence="6">
    <location>
        <begin position="39"/>
        <end position="57"/>
    </location>
</feature>
<dbReference type="InterPro" id="IPR042558">
    <property type="entry name" value="Gln-tRNA-synth_Ib_RNA-bd_N_1"/>
</dbReference>
<sequence length="305" mass="34450">MRGERESVFSFCHLSLETSPFSYRSGECDWRCSLPRRGVETWFFLLPFLILLFLINLRRHGSQSVSFPISFGAMAPNDDESVKLFLSIGLDEKTATTTINNPKVTANLTAIIYEMRSNYCKSVVHVSFFDNHAPEDFKLNEFEEACGVGVEVYAVDIEKAADEVFEENKKTIVEQRYRTNLGQLLEHVRKSLPWADPKIVKDVIDRKMYELLREKTAADHSLATYATGTTHLRELHFAPATVSASVTDKPCGRAVRCKKSGGLEFPVTTHHRHVDSDLYSANVVWPISLSQNSVDIVAEVLELEA</sequence>
<evidence type="ECO:0000256" key="5">
    <source>
        <dbReference type="ARBA" id="ARBA00023146"/>
    </source>
</evidence>
<keyword evidence="6" id="KW-0812">Transmembrane</keyword>
<accession>A0ABQ7NY30</accession>
<dbReference type="Gene3D" id="1.10.8.1290">
    <property type="entry name" value="Glutaminyl-tRNA synthetase, non-specific RNA binding region part 1, domain 1"/>
    <property type="match status" value="1"/>
</dbReference>
<evidence type="ECO:0000256" key="2">
    <source>
        <dbReference type="ARBA" id="ARBA00022741"/>
    </source>
</evidence>
<keyword evidence="5" id="KW-0030">Aminoacyl-tRNA synthetase</keyword>
<dbReference type="EMBL" id="JADBGQ010000001">
    <property type="protein sequence ID" value="KAG5415745.1"/>
    <property type="molecule type" value="Genomic_DNA"/>
</dbReference>
<dbReference type="Gene3D" id="1.10.10.2420">
    <property type="match status" value="1"/>
</dbReference>
<comment type="caution">
    <text evidence="8">The sequence shown here is derived from an EMBL/GenBank/DDBJ whole genome shotgun (WGS) entry which is preliminary data.</text>
</comment>
<feature type="domain" description="Glutaminyl-tRNA synthetase class Ib non-specific RNA-binding" evidence="7">
    <location>
        <begin position="80"/>
        <end position="119"/>
    </location>
</feature>
<evidence type="ECO:0000256" key="4">
    <source>
        <dbReference type="ARBA" id="ARBA00022917"/>
    </source>
</evidence>
<evidence type="ECO:0000259" key="7">
    <source>
        <dbReference type="Pfam" id="PF04558"/>
    </source>
</evidence>
<name>A0ABQ7NY30_BRACM</name>
<dbReference type="Pfam" id="PF04558">
    <property type="entry name" value="tRNA_synt_1c_R1"/>
    <property type="match status" value="2"/>
</dbReference>
<keyword evidence="3" id="KW-0067">ATP-binding</keyword>
<keyword evidence="1" id="KW-0436">Ligase</keyword>
<keyword evidence="9" id="KW-1185">Reference proteome</keyword>
<evidence type="ECO:0000256" key="3">
    <source>
        <dbReference type="ARBA" id="ARBA00022840"/>
    </source>
</evidence>
<evidence type="ECO:0000313" key="9">
    <source>
        <dbReference type="Proteomes" id="UP000823674"/>
    </source>
</evidence>
<organism evidence="8 9">
    <name type="scientific">Brassica rapa subsp. trilocularis</name>
    <dbReference type="NCBI Taxonomy" id="1813537"/>
    <lineage>
        <taxon>Eukaryota</taxon>
        <taxon>Viridiplantae</taxon>
        <taxon>Streptophyta</taxon>
        <taxon>Embryophyta</taxon>
        <taxon>Tracheophyta</taxon>
        <taxon>Spermatophyta</taxon>
        <taxon>Magnoliopsida</taxon>
        <taxon>eudicotyledons</taxon>
        <taxon>Gunneridae</taxon>
        <taxon>Pentapetalae</taxon>
        <taxon>rosids</taxon>
        <taxon>malvids</taxon>
        <taxon>Brassicales</taxon>
        <taxon>Brassicaceae</taxon>
        <taxon>Brassiceae</taxon>
        <taxon>Brassica</taxon>
    </lineage>
</organism>
<gene>
    <name evidence="8" type="primary">A01g509670.1_BraROA</name>
    <name evidence="8" type="ORF">IGI04_003312</name>
</gene>
<dbReference type="InterPro" id="IPR007639">
    <property type="entry name" value="Gln-tRNA-synth_Ib_RNA-bd_N"/>
</dbReference>
<dbReference type="InterPro" id="IPR042559">
    <property type="entry name" value="Gln-tRNA-synth_Ib_RNA-bd_N_2"/>
</dbReference>
<keyword evidence="6" id="KW-1133">Transmembrane helix</keyword>
<evidence type="ECO:0000313" key="8">
    <source>
        <dbReference type="EMBL" id="KAG5415745.1"/>
    </source>
</evidence>